<proteinExistence type="predicted"/>
<dbReference type="Proteomes" id="UP000022645">
    <property type="component" value="Unassembled WGS sequence"/>
</dbReference>
<evidence type="ECO:0000259" key="1">
    <source>
        <dbReference type="Pfam" id="PF04480"/>
    </source>
</evidence>
<evidence type="ECO:0000313" key="3">
    <source>
        <dbReference type="Proteomes" id="UP000022645"/>
    </source>
</evidence>
<sequence length="202" mass="23392">MPTYSNKWGFLRESQEAALKAGIDKRTGLCRTGLDEYLKVIFPSTSDWVHDETTGIVEKSGKRSLKRPDWRSATLKLIIEFDGVDHYKTPHQIISDSERVEFYEKNGYKVVRIPYFIQLTNDAVEKMFGVSVEEKLFDETIPALGEDRASPACLCPMGIQRMAREFHEFPTQYKINIKHLESYNNEDLTGCKLLKKEYDKIK</sequence>
<dbReference type="RefSeq" id="WP_009643720.1">
    <property type="nucleotide sequence ID" value="NZ_JALU01000026.1"/>
</dbReference>
<dbReference type="PATRIC" id="fig|1401079.3.peg.1411"/>
<feature type="domain" description="DUF559" evidence="1">
    <location>
        <begin position="69"/>
        <end position="113"/>
    </location>
</feature>
<accession>X8IR23</accession>
<name>X8IR23_9FIRM</name>
<dbReference type="InterPro" id="IPR007569">
    <property type="entry name" value="DUF559"/>
</dbReference>
<comment type="caution">
    <text evidence="2">The sequence shown here is derived from an EMBL/GenBank/DDBJ whole genome shotgun (WGS) entry which is preliminary data.</text>
</comment>
<dbReference type="AlphaFoldDB" id="X8IR23"/>
<gene>
    <name evidence="2" type="ORF">HMPREF0581_0019</name>
</gene>
<dbReference type="Pfam" id="PF04480">
    <property type="entry name" value="DUF559"/>
    <property type="match status" value="1"/>
</dbReference>
<protein>
    <submittedName>
        <fullName evidence="2">PF04480 domain protein</fullName>
    </submittedName>
</protein>
<dbReference type="Gene3D" id="3.40.960.10">
    <property type="entry name" value="VSR Endonuclease"/>
    <property type="match status" value="1"/>
</dbReference>
<reference evidence="2 3" key="1">
    <citation type="submission" date="2014-01" db="EMBL/GenBank/DDBJ databases">
        <authorList>
            <person name="Durkin A.S."/>
            <person name="McCorrison J."/>
            <person name="Torralba M."/>
            <person name="Gillis M."/>
            <person name="Haft D.H."/>
            <person name="Methe B."/>
            <person name="Sutton G."/>
            <person name="Nelson K.E."/>
        </authorList>
    </citation>
    <scope>NUCLEOTIDE SEQUENCE [LARGE SCALE GENOMIC DNA]</scope>
    <source>
        <strain evidence="2 3">ATCC 33093</strain>
    </source>
</reference>
<organism evidence="2 3">
    <name type="scientific">Mogibacterium timidum ATCC 33093</name>
    <dbReference type="NCBI Taxonomy" id="1401079"/>
    <lineage>
        <taxon>Bacteria</taxon>
        <taxon>Bacillati</taxon>
        <taxon>Bacillota</taxon>
        <taxon>Clostridia</taxon>
        <taxon>Peptostreptococcales</taxon>
        <taxon>Anaerovoracaceae</taxon>
        <taxon>Mogibacterium</taxon>
    </lineage>
</organism>
<dbReference type="EMBL" id="JALU01000026">
    <property type="protein sequence ID" value="EUC51639.1"/>
    <property type="molecule type" value="Genomic_DNA"/>
</dbReference>
<evidence type="ECO:0000313" key="2">
    <source>
        <dbReference type="EMBL" id="EUC51639.1"/>
    </source>
</evidence>